<keyword evidence="7" id="KW-1185">Reference proteome</keyword>
<dbReference type="GO" id="GO:0006906">
    <property type="term" value="P:vesicle fusion"/>
    <property type="evidence" value="ECO:0007669"/>
    <property type="project" value="TreeGrafter"/>
</dbReference>
<dbReference type="GO" id="GO:0008021">
    <property type="term" value="C:synaptic vesicle"/>
    <property type="evidence" value="ECO:0007669"/>
    <property type="project" value="TreeGrafter"/>
</dbReference>
<dbReference type="SUPFAM" id="SSF47661">
    <property type="entry name" value="t-snare proteins"/>
    <property type="match status" value="1"/>
</dbReference>
<dbReference type="RefSeq" id="XP_026293930.1">
    <property type="nucleotide sequence ID" value="XM_026438145.2"/>
</dbReference>
<sequence length="279" mass="31536">MDNSPGFLSYHNSGPSGGKDFMKLAQSIGTSIQKISQNVSSMNKMVDQIGTHQDSPDLRAQLHQIQHYTNQLAMDTKTKLEQLSNIQAPPGTSDARQWKMQKDRLMEELMAALSSFQTTQRRAVDKEKEEVQRTRANMKAPDPFRPPPGKYSEPLIELDNVSSRSTPSQKQTQKMLAQEQLNLQELEDKERDLLQLEEDIQGLNQIFIDLGKLVHDQGVVIDSIEANVESATHQVSEGTRQLNKASGYQNKIRKKKCILFTILAIVLIIIIIIIVWQSN</sequence>
<dbReference type="PANTHER" id="PTHR19957:SF411">
    <property type="entry name" value="LD23667P"/>
    <property type="match status" value="1"/>
</dbReference>
<keyword evidence="5" id="KW-0812">Transmembrane</keyword>
<feature type="coiled-coil region" evidence="3">
    <location>
        <begin position="169"/>
        <end position="206"/>
    </location>
</feature>
<gene>
    <name evidence="8 9 10" type="primary">LOC113218013</name>
</gene>
<comment type="similarity">
    <text evidence="1">Belongs to the syntaxin family.</text>
</comment>
<dbReference type="CTD" id="36173"/>
<proteinExistence type="inferred from homology"/>
<dbReference type="InterPro" id="IPR000727">
    <property type="entry name" value="T_SNARE_dom"/>
</dbReference>
<dbReference type="Pfam" id="PF14523">
    <property type="entry name" value="Syntaxin_2"/>
    <property type="match status" value="1"/>
</dbReference>
<dbReference type="OrthoDB" id="364348at2759"/>
<evidence type="ECO:0000313" key="9">
    <source>
        <dbReference type="RefSeq" id="XP_026293930.1"/>
    </source>
</evidence>
<dbReference type="SMART" id="SM00397">
    <property type="entry name" value="t_SNARE"/>
    <property type="match status" value="1"/>
</dbReference>
<feature type="region of interest" description="Disordered" evidence="4">
    <location>
        <begin position="117"/>
        <end position="153"/>
    </location>
</feature>
<name>A0A6J1TK92_FRAOC</name>
<evidence type="ECO:0000256" key="3">
    <source>
        <dbReference type="SAM" id="Coils"/>
    </source>
</evidence>
<accession>A0A6J1TK92</accession>
<dbReference type="AlphaFoldDB" id="A0A6J1TK92"/>
<keyword evidence="3" id="KW-0175">Coiled coil</keyword>
<dbReference type="Gene3D" id="1.20.58.70">
    <property type="match status" value="1"/>
</dbReference>
<dbReference type="PROSITE" id="PS50192">
    <property type="entry name" value="T_SNARE"/>
    <property type="match status" value="1"/>
</dbReference>
<keyword evidence="5" id="KW-1133">Transmembrane helix</keyword>
<evidence type="ECO:0000256" key="1">
    <source>
        <dbReference type="ARBA" id="ARBA00009063"/>
    </source>
</evidence>
<keyword evidence="2" id="KW-0532">Neurotransmitter transport</keyword>
<dbReference type="Pfam" id="PF05739">
    <property type="entry name" value="SNARE"/>
    <property type="match status" value="1"/>
</dbReference>
<dbReference type="PANTHER" id="PTHR19957">
    <property type="entry name" value="SYNTAXIN"/>
    <property type="match status" value="1"/>
</dbReference>
<feature type="compositionally biased region" description="Basic and acidic residues" evidence="4">
    <location>
        <begin position="122"/>
        <end position="133"/>
    </location>
</feature>
<evidence type="ECO:0000313" key="8">
    <source>
        <dbReference type="RefSeq" id="XP_026293929.1"/>
    </source>
</evidence>
<dbReference type="Proteomes" id="UP000504606">
    <property type="component" value="Unplaced"/>
</dbReference>
<keyword evidence="5" id="KW-0472">Membrane</keyword>
<feature type="domain" description="T-SNARE coiled-coil homology" evidence="6">
    <location>
        <begin position="183"/>
        <end position="245"/>
    </location>
</feature>
<dbReference type="GO" id="GO:0006886">
    <property type="term" value="P:intracellular protein transport"/>
    <property type="evidence" value="ECO:0007669"/>
    <property type="project" value="TreeGrafter"/>
</dbReference>
<evidence type="ECO:0000313" key="7">
    <source>
        <dbReference type="Proteomes" id="UP000504606"/>
    </source>
</evidence>
<feature type="transmembrane region" description="Helical" evidence="5">
    <location>
        <begin position="257"/>
        <end position="276"/>
    </location>
</feature>
<dbReference type="GeneID" id="113218013"/>
<organism evidence="7 8">
    <name type="scientific">Frankliniella occidentalis</name>
    <name type="common">Western flower thrips</name>
    <name type="synonym">Euthrips occidentalis</name>
    <dbReference type="NCBI Taxonomy" id="133901"/>
    <lineage>
        <taxon>Eukaryota</taxon>
        <taxon>Metazoa</taxon>
        <taxon>Ecdysozoa</taxon>
        <taxon>Arthropoda</taxon>
        <taxon>Hexapoda</taxon>
        <taxon>Insecta</taxon>
        <taxon>Pterygota</taxon>
        <taxon>Neoptera</taxon>
        <taxon>Paraneoptera</taxon>
        <taxon>Thysanoptera</taxon>
        <taxon>Terebrantia</taxon>
        <taxon>Thripoidea</taxon>
        <taxon>Thripidae</taxon>
        <taxon>Frankliniella</taxon>
    </lineage>
</organism>
<dbReference type="FunFam" id="1.20.58.70:FF:000006">
    <property type="entry name" value="Syntaxin 7"/>
    <property type="match status" value="1"/>
</dbReference>
<evidence type="ECO:0000256" key="5">
    <source>
        <dbReference type="SAM" id="Phobius"/>
    </source>
</evidence>
<dbReference type="GO" id="GO:0005484">
    <property type="term" value="F:SNAP receptor activity"/>
    <property type="evidence" value="ECO:0007669"/>
    <property type="project" value="TreeGrafter"/>
</dbReference>
<dbReference type="InterPro" id="IPR006011">
    <property type="entry name" value="Syntaxin_N"/>
</dbReference>
<dbReference type="GO" id="GO:0000149">
    <property type="term" value="F:SNARE binding"/>
    <property type="evidence" value="ECO:0007669"/>
    <property type="project" value="TreeGrafter"/>
</dbReference>
<dbReference type="GO" id="GO:0031201">
    <property type="term" value="C:SNARE complex"/>
    <property type="evidence" value="ECO:0007669"/>
    <property type="project" value="TreeGrafter"/>
</dbReference>
<dbReference type="GO" id="GO:0006836">
    <property type="term" value="P:neurotransmitter transport"/>
    <property type="evidence" value="ECO:0007669"/>
    <property type="project" value="UniProtKB-KW"/>
</dbReference>
<evidence type="ECO:0000256" key="4">
    <source>
        <dbReference type="SAM" id="MobiDB-lite"/>
    </source>
</evidence>
<dbReference type="GO" id="GO:0048278">
    <property type="term" value="P:vesicle docking"/>
    <property type="evidence" value="ECO:0007669"/>
    <property type="project" value="TreeGrafter"/>
</dbReference>
<evidence type="ECO:0000259" key="6">
    <source>
        <dbReference type="PROSITE" id="PS50192"/>
    </source>
</evidence>
<protein>
    <submittedName>
        <fullName evidence="8 9">Syntaxin-7</fullName>
    </submittedName>
</protein>
<dbReference type="Gene3D" id="1.20.5.110">
    <property type="match status" value="1"/>
</dbReference>
<reference evidence="8 9" key="1">
    <citation type="submission" date="2025-04" db="UniProtKB">
        <authorList>
            <consortium name="RefSeq"/>
        </authorList>
    </citation>
    <scope>IDENTIFICATION</scope>
    <source>
        <tissue evidence="8 9">Whole organism</tissue>
    </source>
</reference>
<dbReference type="SMART" id="SM00503">
    <property type="entry name" value="SynN"/>
    <property type="match status" value="1"/>
</dbReference>
<evidence type="ECO:0000313" key="10">
    <source>
        <dbReference type="RefSeq" id="XP_026293931.1"/>
    </source>
</evidence>
<keyword evidence="2" id="KW-0813">Transport</keyword>
<dbReference type="RefSeq" id="XP_026293931.1">
    <property type="nucleotide sequence ID" value="XM_026438146.2"/>
</dbReference>
<evidence type="ECO:0000256" key="2">
    <source>
        <dbReference type="ARBA" id="ARBA00022775"/>
    </source>
</evidence>
<dbReference type="KEGG" id="foc:113218013"/>
<dbReference type="RefSeq" id="XP_026293929.1">
    <property type="nucleotide sequence ID" value="XM_026438144.2"/>
</dbReference>
<dbReference type="InterPro" id="IPR045242">
    <property type="entry name" value="Syntaxin"/>
</dbReference>
<dbReference type="InterPro" id="IPR010989">
    <property type="entry name" value="SNARE"/>
</dbReference>